<feature type="domain" description="Caspase family p20" evidence="2">
    <location>
        <begin position="17"/>
        <end position="135"/>
    </location>
</feature>
<dbReference type="GO" id="GO:0006508">
    <property type="term" value="P:proteolysis"/>
    <property type="evidence" value="ECO:0007669"/>
    <property type="project" value="InterPro"/>
</dbReference>
<dbReference type="SUPFAM" id="SSF52129">
    <property type="entry name" value="Caspase-like"/>
    <property type="match status" value="1"/>
</dbReference>
<dbReference type="SMART" id="SM00115">
    <property type="entry name" value="CASc"/>
    <property type="match status" value="1"/>
</dbReference>
<proteinExistence type="inferred from homology"/>
<dbReference type="AlphaFoldDB" id="A0A814RD23"/>
<dbReference type="Proteomes" id="UP000663829">
    <property type="component" value="Unassembled WGS sequence"/>
</dbReference>
<accession>A0A814RD23</accession>
<dbReference type="PANTHER" id="PTHR10454">
    <property type="entry name" value="CASPASE"/>
    <property type="match status" value="1"/>
</dbReference>
<dbReference type="GO" id="GO:0043525">
    <property type="term" value="P:positive regulation of neuron apoptotic process"/>
    <property type="evidence" value="ECO:0007669"/>
    <property type="project" value="TreeGrafter"/>
</dbReference>
<protein>
    <recommendedName>
        <fullName evidence="2">Caspase family p20 domain-containing protein</fullName>
    </recommendedName>
</protein>
<feature type="non-terminal residue" evidence="3">
    <location>
        <position position="196"/>
    </location>
</feature>
<gene>
    <name evidence="3" type="ORF">GPM918_LOCUS20211</name>
    <name evidence="4" type="ORF">SRO942_LOCUS20208</name>
</gene>
<dbReference type="PANTHER" id="PTHR10454:SF246">
    <property type="entry name" value="CASPASE-7-LIKE ISOFORM X1"/>
    <property type="match status" value="1"/>
</dbReference>
<evidence type="ECO:0000256" key="1">
    <source>
        <dbReference type="ARBA" id="ARBA00010134"/>
    </source>
</evidence>
<dbReference type="OrthoDB" id="6116485at2759"/>
<dbReference type="Proteomes" id="UP000681722">
    <property type="component" value="Unassembled WGS sequence"/>
</dbReference>
<dbReference type="InterPro" id="IPR011600">
    <property type="entry name" value="Pept_C14_caspase"/>
</dbReference>
<sequence length="196" mass="22081">VRFGSTDNEDCYTSNISCGMPIIININDFYVGDDFSVQADIKLDGNYLRETLLYLGFKVEMHEDLTAAQIVIYLEDALTTDHSNSDCLLIILLSCGNDKDLVYASNQAMSIDYLTSLFKLASKTLSGKPKYLFYKYAASDLFYFPIRIFHSKTLRSQHLIELMKKQVTFVDDKSCYAYETPIGSGGTRGGLHPETI</sequence>
<evidence type="ECO:0000313" key="4">
    <source>
        <dbReference type="EMBL" id="CAF3895119.1"/>
    </source>
</evidence>
<comment type="caution">
    <text evidence="3">The sequence shown here is derived from an EMBL/GenBank/DDBJ whole genome shotgun (WGS) entry which is preliminary data.</text>
</comment>
<dbReference type="PRINTS" id="PR00376">
    <property type="entry name" value="IL1BCENZYME"/>
</dbReference>
<organism evidence="3 5">
    <name type="scientific">Didymodactylos carnosus</name>
    <dbReference type="NCBI Taxonomy" id="1234261"/>
    <lineage>
        <taxon>Eukaryota</taxon>
        <taxon>Metazoa</taxon>
        <taxon>Spiralia</taxon>
        <taxon>Gnathifera</taxon>
        <taxon>Rotifera</taxon>
        <taxon>Eurotatoria</taxon>
        <taxon>Bdelloidea</taxon>
        <taxon>Philodinida</taxon>
        <taxon>Philodinidae</taxon>
        <taxon>Didymodactylos</taxon>
    </lineage>
</organism>
<dbReference type="Gene3D" id="3.40.50.1460">
    <property type="match status" value="1"/>
</dbReference>
<evidence type="ECO:0000313" key="5">
    <source>
        <dbReference type="Proteomes" id="UP000663829"/>
    </source>
</evidence>
<keyword evidence="5" id="KW-1185">Reference proteome</keyword>
<dbReference type="GO" id="GO:0005737">
    <property type="term" value="C:cytoplasm"/>
    <property type="evidence" value="ECO:0007669"/>
    <property type="project" value="TreeGrafter"/>
</dbReference>
<reference evidence="3" key="1">
    <citation type="submission" date="2021-02" db="EMBL/GenBank/DDBJ databases">
        <authorList>
            <person name="Nowell W R."/>
        </authorList>
    </citation>
    <scope>NUCLEOTIDE SEQUENCE</scope>
</reference>
<name>A0A814RD23_9BILA</name>
<dbReference type="EMBL" id="CAJNOQ010006332">
    <property type="protein sequence ID" value="CAF1131371.1"/>
    <property type="molecule type" value="Genomic_DNA"/>
</dbReference>
<dbReference type="InterPro" id="IPR002398">
    <property type="entry name" value="Pept_C14"/>
</dbReference>
<dbReference type="InterPro" id="IPR001309">
    <property type="entry name" value="Pept_C14_p20"/>
</dbReference>
<dbReference type="EMBL" id="CAJOBC010006332">
    <property type="protein sequence ID" value="CAF3895119.1"/>
    <property type="molecule type" value="Genomic_DNA"/>
</dbReference>
<dbReference type="Pfam" id="PF00656">
    <property type="entry name" value="Peptidase_C14"/>
    <property type="match status" value="1"/>
</dbReference>
<dbReference type="PROSITE" id="PS50208">
    <property type="entry name" value="CASPASE_P20"/>
    <property type="match status" value="1"/>
</dbReference>
<comment type="similarity">
    <text evidence="1">Belongs to the peptidase C14A family.</text>
</comment>
<dbReference type="GO" id="GO:0004197">
    <property type="term" value="F:cysteine-type endopeptidase activity"/>
    <property type="evidence" value="ECO:0007669"/>
    <property type="project" value="InterPro"/>
</dbReference>
<dbReference type="GO" id="GO:0006915">
    <property type="term" value="P:apoptotic process"/>
    <property type="evidence" value="ECO:0007669"/>
    <property type="project" value="TreeGrafter"/>
</dbReference>
<evidence type="ECO:0000313" key="3">
    <source>
        <dbReference type="EMBL" id="CAF1131371.1"/>
    </source>
</evidence>
<dbReference type="InterPro" id="IPR029030">
    <property type="entry name" value="Caspase-like_dom_sf"/>
</dbReference>
<dbReference type="InterPro" id="IPR015917">
    <property type="entry name" value="Pept_C14A"/>
</dbReference>
<evidence type="ECO:0000259" key="2">
    <source>
        <dbReference type="PROSITE" id="PS50208"/>
    </source>
</evidence>